<keyword evidence="4" id="KW-0460">Magnesium</keyword>
<dbReference type="InterPro" id="IPR043128">
    <property type="entry name" value="Rev_trsase/Diguanyl_cyclase"/>
</dbReference>
<feature type="binding site" evidence="4">
    <location>
        <position position="12"/>
    </location>
    <ligand>
        <name>Mg(2+)</name>
        <dbReference type="ChEBI" id="CHEBI:18420"/>
    </ligand>
</feature>
<keyword evidence="4" id="KW-0234">DNA repair</keyword>
<keyword evidence="4" id="KW-0963">Cytoplasm</keyword>
<keyword evidence="2 4" id="KW-0515">Mutator protein</keyword>
<dbReference type="Pfam" id="PF11799">
    <property type="entry name" value="IMS_C"/>
    <property type="match status" value="1"/>
</dbReference>
<name>A0ABX7ND00_9BACT</name>
<dbReference type="InterPro" id="IPR001126">
    <property type="entry name" value="UmuC"/>
</dbReference>
<dbReference type="Pfam" id="PF00817">
    <property type="entry name" value="IMS"/>
    <property type="match status" value="1"/>
</dbReference>
<keyword evidence="4 7" id="KW-0808">Transferase</keyword>
<keyword evidence="3 4" id="KW-0239">DNA-directed DNA polymerase</keyword>
<dbReference type="InterPro" id="IPR050116">
    <property type="entry name" value="DNA_polymerase-Y"/>
</dbReference>
<evidence type="ECO:0000256" key="4">
    <source>
        <dbReference type="HAMAP-Rule" id="MF_01113"/>
    </source>
</evidence>
<evidence type="ECO:0000256" key="2">
    <source>
        <dbReference type="ARBA" id="ARBA00022457"/>
    </source>
</evidence>
<feature type="site" description="Substrate discrimination" evidence="4">
    <location>
        <position position="17"/>
    </location>
</feature>
<keyword evidence="4" id="KW-0235">DNA replication</keyword>
<evidence type="ECO:0000259" key="6">
    <source>
        <dbReference type="PROSITE" id="PS50173"/>
    </source>
</evidence>
<comment type="similarity">
    <text evidence="1 4">Belongs to the DNA polymerase type-Y family.</text>
</comment>
<dbReference type="Gene3D" id="3.30.1490.100">
    <property type="entry name" value="DNA polymerase, Y-family, little finger domain"/>
    <property type="match status" value="1"/>
</dbReference>
<keyword evidence="4" id="KW-0238">DNA-binding</keyword>
<comment type="subcellular location">
    <subcellularLocation>
        <location evidence="4">Cytoplasm</location>
    </subcellularLocation>
</comment>
<dbReference type="HAMAP" id="MF_01113">
    <property type="entry name" value="DNApol_IV"/>
    <property type="match status" value="1"/>
</dbReference>
<dbReference type="InterPro" id="IPR036775">
    <property type="entry name" value="DNA_pol_Y-fam_lit_finger_sf"/>
</dbReference>
<comment type="function">
    <text evidence="4">Poorly processive, error-prone DNA polymerase involved in untargeted mutagenesis. Copies undamaged DNA at stalled replication forks, which arise in vivo from mismatched or misaligned primer ends. These misaligned primers can be extended by PolIV. Exhibits no 3'-5' exonuclease (proofreading) activity. May be involved in translesional synthesis, in conjunction with the beta clamp from PolIII.</text>
</comment>
<protein>
    <recommendedName>
        <fullName evidence="4">DNA polymerase IV</fullName>
        <shortName evidence="4">Pol IV</shortName>
        <ecNumber evidence="4">2.7.7.7</ecNumber>
    </recommendedName>
</protein>
<dbReference type="NCBIfam" id="NF002751">
    <property type="entry name" value="PRK02794.1"/>
    <property type="match status" value="1"/>
</dbReference>
<dbReference type="EMBL" id="CP071091">
    <property type="protein sequence ID" value="QSQ16677.1"/>
    <property type="molecule type" value="Genomic_DNA"/>
</dbReference>
<dbReference type="InterPro" id="IPR022880">
    <property type="entry name" value="DNApol_IV"/>
</dbReference>
<dbReference type="NCBIfam" id="NF002677">
    <property type="entry name" value="PRK02406.1"/>
    <property type="match status" value="1"/>
</dbReference>
<dbReference type="InterPro" id="IPR043502">
    <property type="entry name" value="DNA/RNA_pol_sf"/>
</dbReference>
<dbReference type="PANTHER" id="PTHR11076:SF33">
    <property type="entry name" value="DNA POLYMERASE KAPPA"/>
    <property type="match status" value="1"/>
</dbReference>
<keyword evidence="4" id="KW-0479">Metal-binding</keyword>
<evidence type="ECO:0000313" key="8">
    <source>
        <dbReference type="Proteomes" id="UP000663090"/>
    </source>
</evidence>
<keyword evidence="4 7" id="KW-0548">Nucleotidyltransferase</keyword>
<dbReference type="Gene3D" id="3.30.70.270">
    <property type="match status" value="1"/>
</dbReference>
<proteinExistence type="inferred from homology"/>
<dbReference type="CDD" id="cd03586">
    <property type="entry name" value="PolY_Pol_IV_kappa"/>
    <property type="match status" value="1"/>
</dbReference>
<dbReference type="Pfam" id="PF11798">
    <property type="entry name" value="IMS_HHH"/>
    <property type="match status" value="1"/>
</dbReference>
<dbReference type="GO" id="GO:0003887">
    <property type="term" value="F:DNA-directed DNA polymerase activity"/>
    <property type="evidence" value="ECO:0007669"/>
    <property type="project" value="UniProtKB-EC"/>
</dbReference>
<accession>A0ABX7ND00</accession>
<comment type="catalytic activity">
    <reaction evidence="4">
        <text>DNA(n) + a 2'-deoxyribonucleoside 5'-triphosphate = DNA(n+1) + diphosphate</text>
        <dbReference type="Rhea" id="RHEA:22508"/>
        <dbReference type="Rhea" id="RHEA-COMP:17339"/>
        <dbReference type="Rhea" id="RHEA-COMP:17340"/>
        <dbReference type="ChEBI" id="CHEBI:33019"/>
        <dbReference type="ChEBI" id="CHEBI:61560"/>
        <dbReference type="ChEBI" id="CHEBI:173112"/>
        <dbReference type="EC" id="2.7.7.7"/>
    </reaction>
</comment>
<dbReference type="RefSeq" id="WP_206718323.1">
    <property type="nucleotide sequence ID" value="NZ_CP071091.1"/>
</dbReference>
<evidence type="ECO:0000313" key="7">
    <source>
        <dbReference type="EMBL" id="QSQ16677.1"/>
    </source>
</evidence>
<dbReference type="PROSITE" id="PS50173">
    <property type="entry name" value="UMUC"/>
    <property type="match status" value="1"/>
</dbReference>
<dbReference type="Proteomes" id="UP000663090">
    <property type="component" value="Chromosome"/>
</dbReference>
<evidence type="ECO:0000256" key="1">
    <source>
        <dbReference type="ARBA" id="ARBA00010945"/>
    </source>
</evidence>
<dbReference type="InterPro" id="IPR024728">
    <property type="entry name" value="PolY_HhH_motif"/>
</dbReference>
<feature type="domain" description="UmuC" evidence="6">
    <location>
        <begin position="8"/>
        <end position="188"/>
    </location>
</feature>
<dbReference type="NCBIfam" id="NF002882">
    <property type="entry name" value="PRK03348.1"/>
    <property type="match status" value="1"/>
</dbReference>
<evidence type="ECO:0000256" key="3">
    <source>
        <dbReference type="ARBA" id="ARBA00022932"/>
    </source>
</evidence>
<dbReference type="EC" id="2.7.7.7" evidence="4"/>
<comment type="cofactor">
    <cofactor evidence="4">
        <name>Mg(2+)</name>
        <dbReference type="ChEBI" id="CHEBI:18420"/>
    </cofactor>
    <text evidence="4">Binds 2 magnesium ions per subunit.</text>
</comment>
<dbReference type="Gene3D" id="1.10.150.20">
    <property type="entry name" value="5' to 3' exonuclease, C-terminal subdomain"/>
    <property type="match status" value="1"/>
</dbReference>
<dbReference type="InterPro" id="IPR017961">
    <property type="entry name" value="DNA_pol_Y-fam_little_finger"/>
</dbReference>
<feature type="region of interest" description="Disordered" evidence="5">
    <location>
        <begin position="380"/>
        <end position="406"/>
    </location>
</feature>
<feature type="binding site" evidence="4">
    <location>
        <position position="106"/>
    </location>
    <ligand>
        <name>Mg(2+)</name>
        <dbReference type="ChEBI" id="CHEBI:18420"/>
    </ligand>
</feature>
<dbReference type="NCBIfam" id="NF003015">
    <property type="entry name" value="PRK03858.1"/>
    <property type="match status" value="1"/>
</dbReference>
<dbReference type="Gene3D" id="3.40.1170.60">
    <property type="match status" value="1"/>
</dbReference>
<keyword evidence="4" id="KW-0227">DNA damage</keyword>
<gene>
    <name evidence="4 7" type="primary">dinB</name>
    <name evidence="7" type="ORF">JY572_11775</name>
</gene>
<dbReference type="SUPFAM" id="SSF56672">
    <property type="entry name" value="DNA/RNA polymerases"/>
    <property type="match status" value="1"/>
</dbReference>
<sequence>MALAMRAIIHVDMDAFYASVEQRDNPSLKGKPLIVGGHAQRGVVVAASYEVRPFGVRSAMPMARAMKAAPHAIVVKPRFPAYAEASEHVFGIFERYTPLIEPLSLDEAFLDVTASVGLFGAPADIARRIRKDIADELKLPCSAGIATVKFVAKIASDLAKPNGQREVRAEETVAFLAGLPVSRLWGVGPKTEQELQRAGLKTIGDVSTKDVEWLEARLGTSGRHLWELSQGIDVREVVPDRAAKSVGAEDTFEEDLTGVEVLKPHIHAQALRVARRLRRAGVKGRVVQLKLKLADFTLLTRRTTLREVTDDGQALYRAALELLERAHEGKPIRLTGVSVQLDEVPPQLGLFPAASPRTAKLNAALDRIADRFGSKAITTADIAGSDAPADDGHRSERPVDKRRDGH</sequence>
<comment type="subunit">
    <text evidence="4">Monomer.</text>
</comment>
<organism evidence="7 8">
    <name type="scientific">Myxococcus landrumensis</name>
    <dbReference type="NCBI Taxonomy" id="2813577"/>
    <lineage>
        <taxon>Bacteria</taxon>
        <taxon>Pseudomonadati</taxon>
        <taxon>Myxococcota</taxon>
        <taxon>Myxococcia</taxon>
        <taxon>Myxococcales</taxon>
        <taxon>Cystobacterineae</taxon>
        <taxon>Myxococcaceae</taxon>
        <taxon>Myxococcus</taxon>
    </lineage>
</organism>
<feature type="active site" evidence="4">
    <location>
        <position position="107"/>
    </location>
</feature>
<reference evidence="7 8" key="1">
    <citation type="submission" date="2021-02" db="EMBL/GenBank/DDBJ databases">
        <title>De Novo genome assembly of isolated myxobacteria.</title>
        <authorList>
            <person name="Stevens D.C."/>
        </authorList>
    </citation>
    <scope>NUCLEOTIDE SEQUENCE [LARGE SCALE GENOMIC DNA]</scope>
    <source>
        <strain evidence="7 8">SCHIC003</strain>
    </source>
</reference>
<evidence type="ECO:0000256" key="5">
    <source>
        <dbReference type="SAM" id="MobiDB-lite"/>
    </source>
</evidence>
<feature type="compositionally biased region" description="Basic and acidic residues" evidence="5">
    <location>
        <begin position="390"/>
        <end position="406"/>
    </location>
</feature>
<dbReference type="PANTHER" id="PTHR11076">
    <property type="entry name" value="DNA REPAIR POLYMERASE UMUC / TRANSFERASE FAMILY MEMBER"/>
    <property type="match status" value="1"/>
</dbReference>
<dbReference type="SUPFAM" id="SSF100879">
    <property type="entry name" value="Lesion bypass DNA polymerase (Y-family), little finger domain"/>
    <property type="match status" value="1"/>
</dbReference>
<keyword evidence="8" id="KW-1185">Reference proteome</keyword>